<organism evidence="1 2">
    <name type="scientific">Vigna mungo</name>
    <name type="common">Black gram</name>
    <name type="synonym">Phaseolus mungo</name>
    <dbReference type="NCBI Taxonomy" id="3915"/>
    <lineage>
        <taxon>Eukaryota</taxon>
        <taxon>Viridiplantae</taxon>
        <taxon>Streptophyta</taxon>
        <taxon>Embryophyta</taxon>
        <taxon>Tracheophyta</taxon>
        <taxon>Spermatophyta</taxon>
        <taxon>Magnoliopsida</taxon>
        <taxon>eudicotyledons</taxon>
        <taxon>Gunneridae</taxon>
        <taxon>Pentapetalae</taxon>
        <taxon>rosids</taxon>
        <taxon>fabids</taxon>
        <taxon>Fabales</taxon>
        <taxon>Fabaceae</taxon>
        <taxon>Papilionoideae</taxon>
        <taxon>50 kb inversion clade</taxon>
        <taxon>NPAAA clade</taxon>
        <taxon>indigoferoid/millettioid clade</taxon>
        <taxon>Phaseoleae</taxon>
        <taxon>Vigna</taxon>
    </lineage>
</organism>
<keyword evidence="2" id="KW-1185">Reference proteome</keyword>
<dbReference type="Proteomes" id="UP001374535">
    <property type="component" value="Chromosome 7"/>
</dbReference>
<sequence length="107" mass="12272">MLNRFGRTVLNRYNRAHRPHSFVSEFFLYVFYVNLFRLVEGVENEAPRVDVEECVLSVKLPFGSSSFVLSVQVRDLPPRINRGVGKVGKRNDRIWVLGVVILRGVAP</sequence>
<dbReference type="EMBL" id="CP144694">
    <property type="protein sequence ID" value="WVZ02655.1"/>
    <property type="molecule type" value="Genomic_DNA"/>
</dbReference>
<gene>
    <name evidence="1" type="ORF">V8G54_023461</name>
</gene>
<dbReference type="AlphaFoldDB" id="A0AAQ3N365"/>
<name>A0AAQ3N365_VIGMU</name>
<protein>
    <submittedName>
        <fullName evidence="1">Uncharacterized protein</fullName>
    </submittedName>
</protein>
<reference evidence="1 2" key="1">
    <citation type="journal article" date="2023" name="Life. Sci Alliance">
        <title>Evolutionary insights into 3D genome organization and epigenetic landscape of Vigna mungo.</title>
        <authorList>
            <person name="Junaid A."/>
            <person name="Singh B."/>
            <person name="Bhatia S."/>
        </authorList>
    </citation>
    <scope>NUCLEOTIDE SEQUENCE [LARGE SCALE GENOMIC DNA]</scope>
    <source>
        <strain evidence="1">Urdbean</strain>
    </source>
</reference>
<evidence type="ECO:0000313" key="1">
    <source>
        <dbReference type="EMBL" id="WVZ02655.1"/>
    </source>
</evidence>
<accession>A0AAQ3N365</accession>
<evidence type="ECO:0000313" key="2">
    <source>
        <dbReference type="Proteomes" id="UP001374535"/>
    </source>
</evidence>
<proteinExistence type="predicted"/>